<evidence type="ECO:0000313" key="2">
    <source>
        <dbReference type="Proteomes" id="UP001419268"/>
    </source>
</evidence>
<dbReference type="AlphaFoldDB" id="A0AAP0IBM5"/>
<dbReference type="Proteomes" id="UP001419268">
    <property type="component" value="Unassembled WGS sequence"/>
</dbReference>
<comment type="caution">
    <text evidence="1">The sequence shown here is derived from an EMBL/GenBank/DDBJ whole genome shotgun (WGS) entry which is preliminary data.</text>
</comment>
<accession>A0AAP0IBM5</accession>
<reference evidence="1 2" key="1">
    <citation type="submission" date="2024-01" db="EMBL/GenBank/DDBJ databases">
        <title>Genome assemblies of Stephania.</title>
        <authorList>
            <person name="Yang L."/>
        </authorList>
    </citation>
    <scope>NUCLEOTIDE SEQUENCE [LARGE SCALE GENOMIC DNA]</scope>
    <source>
        <strain evidence="1">JXDWG</strain>
        <tissue evidence="1">Leaf</tissue>
    </source>
</reference>
<evidence type="ECO:0000313" key="1">
    <source>
        <dbReference type="EMBL" id="KAK9112158.1"/>
    </source>
</evidence>
<name>A0AAP0IBM5_9MAGN</name>
<sequence length="105" mass="12982">MTKIFKWGMITEGYCWKSLPDRQKDIYWERWKPYFRWDLSIDEAIERVVYDSKACVRYDALMHELRALGVRPDFVTNEAWNRYREYWTFADFKARSEKASHKKKK</sequence>
<gene>
    <name evidence="1" type="ORF">Scep_019677</name>
</gene>
<protein>
    <submittedName>
        <fullName evidence="1">Uncharacterized protein</fullName>
    </submittedName>
</protein>
<proteinExistence type="predicted"/>
<dbReference type="EMBL" id="JBBNAG010000008">
    <property type="protein sequence ID" value="KAK9112158.1"/>
    <property type="molecule type" value="Genomic_DNA"/>
</dbReference>
<keyword evidence="2" id="KW-1185">Reference proteome</keyword>
<organism evidence="1 2">
    <name type="scientific">Stephania cephalantha</name>
    <dbReference type="NCBI Taxonomy" id="152367"/>
    <lineage>
        <taxon>Eukaryota</taxon>
        <taxon>Viridiplantae</taxon>
        <taxon>Streptophyta</taxon>
        <taxon>Embryophyta</taxon>
        <taxon>Tracheophyta</taxon>
        <taxon>Spermatophyta</taxon>
        <taxon>Magnoliopsida</taxon>
        <taxon>Ranunculales</taxon>
        <taxon>Menispermaceae</taxon>
        <taxon>Menispermoideae</taxon>
        <taxon>Cissampelideae</taxon>
        <taxon>Stephania</taxon>
    </lineage>
</organism>